<organism evidence="2 3">
    <name type="scientific">Actinobacillus delphinicola</name>
    <dbReference type="NCBI Taxonomy" id="51161"/>
    <lineage>
        <taxon>Bacteria</taxon>
        <taxon>Pseudomonadati</taxon>
        <taxon>Pseudomonadota</taxon>
        <taxon>Gammaproteobacteria</taxon>
        <taxon>Pasteurellales</taxon>
        <taxon>Pasteurellaceae</taxon>
        <taxon>Actinobacillus</taxon>
    </lineage>
</organism>
<feature type="transmembrane region" description="Helical" evidence="1">
    <location>
        <begin position="336"/>
        <end position="355"/>
    </location>
</feature>
<dbReference type="AlphaFoldDB" id="A0A448TS40"/>
<dbReference type="Proteomes" id="UP000279799">
    <property type="component" value="Chromosome"/>
</dbReference>
<protein>
    <submittedName>
        <fullName evidence="2">Uncharacterized protein</fullName>
    </submittedName>
</protein>
<dbReference type="KEGG" id="adp:NCTC12871_00264"/>
<keyword evidence="1" id="KW-1133">Transmembrane helix</keyword>
<accession>A0A448TS40</accession>
<dbReference type="EMBL" id="LR134510">
    <property type="protein sequence ID" value="VEJ08847.1"/>
    <property type="molecule type" value="Genomic_DNA"/>
</dbReference>
<proteinExistence type="predicted"/>
<gene>
    <name evidence="2" type="ORF">NCTC12871_00264</name>
</gene>
<dbReference type="OrthoDB" id="3239452at2"/>
<evidence type="ECO:0000313" key="3">
    <source>
        <dbReference type="Proteomes" id="UP000279799"/>
    </source>
</evidence>
<sequence length="548" mass="63012">MNQKLDFSKELERTVVQSLATSFGLDFLLFEDKKGGDVDTIHNVRAGIYATEQEKQRFENRPDYKETKILADGTSYKVDRYHNDPEFKKVAHQSTERKYTEHVDGYQSGKNLGKDQQLDHVVSTSELHNDAGAYLAEVSPIELSVMKENLVFTQSYVNNKKSNLTMAEFIEKLPEMKANKRVAIQKNQDKLKNMPESTPQERYQKQKVKDAIRKDKEHLENLERCDIDKMRKADQKARNAQQYKINVAYYSSSKFFKQTTVAAARQGIALGLRQALGLVMAETWFELKEQIPVISKKHKENFYIGEFLRDVGLTLSNIWDRIKSRFSDLLANFKDGLISGVFSSITTTLLNIFLTTEKMIAKICREMWNTVVGVIKLIFFNPDNLSAKEIFLACLNMLAGAIAVVTGSLITAYLAPIFTFPFGDAFAAFIGTLVTGLMTLAFGYYISNSDITRKIWEFLAKFQSPYELQVKEIQRINTELDRYLIELTKLKFNMDIEQLQIFMDSLSKADTEFEKSHILAEECKRRNIQLPFELGNMDSTRNWLENID</sequence>
<feature type="transmembrane region" description="Helical" evidence="1">
    <location>
        <begin position="426"/>
        <end position="446"/>
    </location>
</feature>
<name>A0A448TS40_9PAST</name>
<keyword evidence="1" id="KW-0812">Transmembrane</keyword>
<evidence type="ECO:0000313" key="2">
    <source>
        <dbReference type="EMBL" id="VEJ08847.1"/>
    </source>
</evidence>
<feature type="transmembrane region" description="Helical" evidence="1">
    <location>
        <begin position="390"/>
        <end position="414"/>
    </location>
</feature>
<keyword evidence="3" id="KW-1185">Reference proteome</keyword>
<dbReference type="RefSeq" id="WP_126598273.1">
    <property type="nucleotide sequence ID" value="NZ_LR134510.1"/>
</dbReference>
<evidence type="ECO:0000256" key="1">
    <source>
        <dbReference type="SAM" id="Phobius"/>
    </source>
</evidence>
<keyword evidence="1" id="KW-0472">Membrane</keyword>
<reference evidence="2 3" key="1">
    <citation type="submission" date="2018-12" db="EMBL/GenBank/DDBJ databases">
        <authorList>
            <consortium name="Pathogen Informatics"/>
        </authorList>
    </citation>
    <scope>NUCLEOTIDE SEQUENCE [LARGE SCALE GENOMIC DNA]</scope>
    <source>
        <strain evidence="2 3">NCTC12871</strain>
    </source>
</reference>